<sequence length="127" mass="14684">MGAEQLSLLPAIDEKHVRNALIKELKVYRALKVKEENRKEQEANGATGLFPSLRNQEVLNELKVRQIERALENSLDEIEQDIIRMKYLTSRVVKDLEVCEELGLKKDRYYKLKKQATFNLSTALGII</sequence>
<organism evidence="1 2">
    <name type="scientific">Bacillus pumilus</name>
    <name type="common">Bacillus mesentericus</name>
    <dbReference type="NCBI Taxonomy" id="1408"/>
    <lineage>
        <taxon>Bacteria</taxon>
        <taxon>Bacillati</taxon>
        <taxon>Bacillota</taxon>
        <taxon>Bacilli</taxon>
        <taxon>Bacillales</taxon>
        <taxon>Bacillaceae</taxon>
        <taxon>Bacillus</taxon>
    </lineage>
</organism>
<evidence type="ECO:0000313" key="1">
    <source>
        <dbReference type="EMBL" id="PCK20282.1"/>
    </source>
</evidence>
<proteinExistence type="predicted"/>
<name>A0A2A5IT63_BACPU</name>
<dbReference type="InterPro" id="IPR006524">
    <property type="entry name" value="ArpU-like"/>
</dbReference>
<reference evidence="1 2" key="1">
    <citation type="submission" date="2017-06" db="EMBL/GenBank/DDBJ databases">
        <title>Draft Genome Sequence of Bacillus sp Strain 36R Isolated from saline sediment at Atanasia, Sonora, Mexico.</title>
        <authorList>
            <person name="Sanchez Diaz R."/>
            <person name="Quiroz Macias M.E."/>
            <person name="Ibarra Gamez J.C."/>
            <person name="Enciso Ibarra J."/>
            <person name="Gomez Gil B."/>
            <person name="Galaviz Silva L."/>
        </authorList>
    </citation>
    <scope>NUCLEOTIDE SEQUENCE [LARGE SCALE GENOMIC DNA]</scope>
    <source>
        <strain evidence="1 2">36R_ATNSAL</strain>
    </source>
</reference>
<evidence type="ECO:0000313" key="2">
    <source>
        <dbReference type="Proteomes" id="UP000228754"/>
    </source>
</evidence>
<dbReference type="NCBIfam" id="TIGR01637">
    <property type="entry name" value="phage_arpU"/>
    <property type="match status" value="1"/>
</dbReference>
<comment type="caution">
    <text evidence="1">The sequence shown here is derived from an EMBL/GenBank/DDBJ whole genome shotgun (WGS) entry which is preliminary data.</text>
</comment>
<dbReference type="EMBL" id="NKHG01000100">
    <property type="protein sequence ID" value="PCK20282.1"/>
    <property type="molecule type" value="Genomic_DNA"/>
</dbReference>
<dbReference type="OrthoDB" id="2475064at2"/>
<dbReference type="Proteomes" id="UP000228754">
    <property type="component" value="Unassembled WGS sequence"/>
</dbReference>
<accession>A0A2A5IT63</accession>
<protein>
    <submittedName>
        <fullName evidence="1">ArpU family transcriptional regulator</fullName>
    </submittedName>
</protein>
<gene>
    <name evidence="1" type="ORF">CEY02_13990</name>
</gene>
<dbReference type="AlphaFoldDB" id="A0A2A5IT63"/>